<dbReference type="GO" id="GO:0006567">
    <property type="term" value="P:L-threonine catabolic process"/>
    <property type="evidence" value="ECO:0007669"/>
    <property type="project" value="InterPro"/>
</dbReference>
<dbReference type="Pfam" id="PF13291">
    <property type="entry name" value="ACT_4"/>
    <property type="match status" value="1"/>
</dbReference>
<dbReference type="CDD" id="cd01562">
    <property type="entry name" value="Thr-dehyd"/>
    <property type="match status" value="1"/>
</dbReference>
<evidence type="ECO:0000256" key="5">
    <source>
        <dbReference type="ARBA" id="ARBA00022624"/>
    </source>
</evidence>
<comment type="pathway">
    <text evidence="2">Amino-acid biosynthesis; L-isoleucine biosynthesis; 2-oxobutanoate from L-threonine: step 1/1.</text>
</comment>
<dbReference type="InterPro" id="IPR005789">
    <property type="entry name" value="Thr_deHydtase_catblc"/>
</dbReference>
<dbReference type="InterPro" id="IPR044561">
    <property type="entry name" value="ACT_ThrD-II-like"/>
</dbReference>
<comment type="similarity">
    <text evidence="3">Belongs to the serine/threonine dehydratase family.</text>
</comment>
<evidence type="ECO:0000256" key="1">
    <source>
        <dbReference type="ARBA" id="ARBA00001933"/>
    </source>
</evidence>
<dbReference type="GO" id="GO:0009097">
    <property type="term" value="P:isoleucine biosynthetic process"/>
    <property type="evidence" value="ECO:0007669"/>
    <property type="project" value="UniProtKB-KW"/>
</dbReference>
<reference evidence="9" key="1">
    <citation type="submission" date="2022-09" db="EMBL/GenBank/DDBJ databases">
        <title>Haloadaptaus new haloarchaeum isolated from saline soil.</title>
        <authorList>
            <person name="Duran-Viseras A."/>
            <person name="Sanchez-Porro C."/>
            <person name="Ventosa A."/>
        </authorList>
    </citation>
    <scope>NUCLEOTIDE SEQUENCE</scope>
    <source>
        <strain evidence="9">F3-133</strain>
    </source>
</reference>
<dbReference type="PANTHER" id="PTHR48078:SF6">
    <property type="entry name" value="L-THREONINE DEHYDRATASE CATABOLIC TDCB"/>
    <property type="match status" value="1"/>
</dbReference>
<keyword evidence="6" id="KW-0663">Pyridoxal phosphate</keyword>
<name>A0A9Q4C372_9EURY</name>
<dbReference type="GO" id="GO:0030170">
    <property type="term" value="F:pyridoxal phosphate binding"/>
    <property type="evidence" value="ECO:0007669"/>
    <property type="project" value="InterPro"/>
</dbReference>
<dbReference type="PANTHER" id="PTHR48078">
    <property type="entry name" value="THREONINE DEHYDRATASE, MITOCHONDRIAL-RELATED"/>
    <property type="match status" value="1"/>
</dbReference>
<evidence type="ECO:0000256" key="7">
    <source>
        <dbReference type="ARBA" id="ARBA00023239"/>
    </source>
</evidence>
<dbReference type="GO" id="GO:0006565">
    <property type="term" value="P:L-serine catabolic process"/>
    <property type="evidence" value="ECO:0007669"/>
    <property type="project" value="TreeGrafter"/>
</dbReference>
<dbReference type="FunFam" id="3.40.50.1100:FF:000005">
    <property type="entry name" value="Threonine dehydratase catabolic"/>
    <property type="match status" value="1"/>
</dbReference>
<feature type="domain" description="ACT" evidence="8">
    <location>
        <begin position="330"/>
        <end position="405"/>
    </location>
</feature>
<evidence type="ECO:0000313" key="10">
    <source>
        <dbReference type="Proteomes" id="UP001149411"/>
    </source>
</evidence>
<dbReference type="EC" id="4.3.1.19" evidence="4"/>
<dbReference type="InterPro" id="IPR000634">
    <property type="entry name" value="Ser/Thr_deHydtase_PyrdxlP-BS"/>
</dbReference>
<dbReference type="InterPro" id="IPR001926">
    <property type="entry name" value="TrpB-like_PALP"/>
</dbReference>
<dbReference type="Pfam" id="PF00291">
    <property type="entry name" value="PALP"/>
    <property type="match status" value="1"/>
</dbReference>
<dbReference type="InterPro" id="IPR036052">
    <property type="entry name" value="TrpB-like_PALP_sf"/>
</dbReference>
<comment type="cofactor">
    <cofactor evidence="1">
        <name>pyridoxal 5'-phosphate</name>
        <dbReference type="ChEBI" id="CHEBI:597326"/>
    </cofactor>
</comment>
<dbReference type="GO" id="GO:0003941">
    <property type="term" value="F:L-serine ammonia-lyase activity"/>
    <property type="evidence" value="ECO:0007669"/>
    <property type="project" value="TreeGrafter"/>
</dbReference>
<keyword evidence="5" id="KW-0028">Amino-acid biosynthesis</keyword>
<dbReference type="InterPro" id="IPR045865">
    <property type="entry name" value="ACT-like_dom_sf"/>
</dbReference>
<dbReference type="EMBL" id="RKLV01000002">
    <property type="protein sequence ID" value="MCX2818125.1"/>
    <property type="molecule type" value="Genomic_DNA"/>
</dbReference>
<keyword evidence="5" id="KW-0412">Isoleucine biosynthesis</keyword>
<keyword evidence="10" id="KW-1185">Reference proteome</keyword>
<protein>
    <recommendedName>
        <fullName evidence="4">threonine ammonia-lyase</fullName>
        <ecNumber evidence="4">4.3.1.19</ecNumber>
    </recommendedName>
</protein>
<dbReference type="InterPro" id="IPR050147">
    <property type="entry name" value="Ser/Thr_Dehydratase"/>
</dbReference>
<sequence length="405" mass="43649">MIGIEDVEEAARRVEGVAERTPLRESRVISEATDADVHLKYENLQRTGSFKIRGAYNKMSSLDDEEREAGVIAASAGNHAQGVALAAAETGIDAKIVMPKDAAISKVEATSEYGGDHVEIVLHGVDYEDAYDRAREIEGEAGRTFVHPFDDPYVQAGQGTVGLEILDELPDVDTVVVAVGGGGLAAGVATAVKERSPDTRVIGVQAEGASSVKESLERGEVYERDDVSTISDGIATRRIAESTFEAIRERVDEVVVVDDDETANAMLRLLEREKTVAEGAGAVPVAAVLERDLGIQGETVVPLLCGGNIDSNVLSQVINRGLINAGRYLKFETVLYDKPGALVDIATLISEHDANIYAIHHDRMAKDVTLNAAEVEFEVETRSREHSNRLVRALEKKGYDIEVLS</sequence>
<evidence type="ECO:0000256" key="3">
    <source>
        <dbReference type="ARBA" id="ARBA00010869"/>
    </source>
</evidence>
<accession>A0A9Q4C372</accession>
<comment type="caution">
    <text evidence="9">The sequence shown here is derived from an EMBL/GenBank/DDBJ whole genome shotgun (WGS) entry which is preliminary data.</text>
</comment>
<proteinExistence type="inferred from homology"/>
<dbReference type="InterPro" id="IPR002912">
    <property type="entry name" value="ACT_dom"/>
</dbReference>
<dbReference type="GO" id="GO:0004794">
    <property type="term" value="F:threonine deaminase activity"/>
    <property type="evidence" value="ECO:0007669"/>
    <property type="project" value="UniProtKB-EC"/>
</dbReference>
<dbReference type="PROSITE" id="PS51671">
    <property type="entry name" value="ACT"/>
    <property type="match status" value="1"/>
</dbReference>
<dbReference type="Gene3D" id="3.30.70.260">
    <property type="match status" value="1"/>
</dbReference>
<evidence type="ECO:0000256" key="4">
    <source>
        <dbReference type="ARBA" id="ARBA00012096"/>
    </source>
</evidence>
<dbReference type="AlphaFoldDB" id="A0A9Q4C372"/>
<dbReference type="SUPFAM" id="SSF53686">
    <property type="entry name" value="Tryptophan synthase beta subunit-like PLP-dependent enzymes"/>
    <property type="match status" value="1"/>
</dbReference>
<evidence type="ECO:0000259" key="8">
    <source>
        <dbReference type="PROSITE" id="PS51671"/>
    </source>
</evidence>
<dbReference type="PROSITE" id="PS00165">
    <property type="entry name" value="DEHYDRATASE_SER_THR"/>
    <property type="match status" value="1"/>
</dbReference>
<keyword evidence="7 9" id="KW-0456">Lyase</keyword>
<dbReference type="Proteomes" id="UP001149411">
    <property type="component" value="Unassembled WGS sequence"/>
</dbReference>
<dbReference type="FunFam" id="3.40.50.1100:FF:000007">
    <property type="entry name" value="L-threonine dehydratase catabolic TdcB"/>
    <property type="match status" value="1"/>
</dbReference>
<dbReference type="Gene3D" id="3.40.50.1100">
    <property type="match status" value="2"/>
</dbReference>
<dbReference type="CDD" id="cd04886">
    <property type="entry name" value="ACT_ThrD-II-like"/>
    <property type="match status" value="1"/>
</dbReference>
<dbReference type="SUPFAM" id="SSF55021">
    <property type="entry name" value="ACT-like"/>
    <property type="match status" value="1"/>
</dbReference>
<organism evidence="9 10">
    <name type="scientific">Halorutilus salinus</name>
    <dbReference type="NCBI Taxonomy" id="2487751"/>
    <lineage>
        <taxon>Archaea</taxon>
        <taxon>Methanobacteriati</taxon>
        <taxon>Methanobacteriota</taxon>
        <taxon>Stenosarchaea group</taxon>
        <taxon>Halobacteria</taxon>
        <taxon>Halorutilales</taxon>
        <taxon>Halorutilaceae</taxon>
        <taxon>Halorutilus</taxon>
    </lineage>
</organism>
<dbReference type="NCBIfam" id="TIGR01127">
    <property type="entry name" value="ilvA_1Cterm"/>
    <property type="match status" value="1"/>
</dbReference>
<gene>
    <name evidence="9" type="primary">ilvA</name>
    <name evidence="9" type="ORF">EGH25_01985</name>
</gene>
<dbReference type="RefSeq" id="WP_266085797.1">
    <property type="nucleotide sequence ID" value="NZ_RKLV01000002.1"/>
</dbReference>
<keyword evidence="5" id="KW-0100">Branched-chain amino acid biosynthesis</keyword>
<evidence type="ECO:0000256" key="2">
    <source>
        <dbReference type="ARBA" id="ARBA00004810"/>
    </source>
</evidence>
<evidence type="ECO:0000313" key="9">
    <source>
        <dbReference type="EMBL" id="MCX2818125.1"/>
    </source>
</evidence>
<evidence type="ECO:0000256" key="6">
    <source>
        <dbReference type="ARBA" id="ARBA00022898"/>
    </source>
</evidence>